<evidence type="ECO:0000256" key="1">
    <source>
        <dbReference type="ARBA" id="ARBA00004141"/>
    </source>
</evidence>
<keyword evidence="4 5" id="KW-0472">Membrane</keyword>
<name>A0A815WUM0_ADIRI</name>
<comment type="catalytic activity">
    <reaction evidence="5">
        <text>[protein]-C-terminal S-[(2E,6E)-farnesyl]-L-cysteine + S-adenosyl-L-methionine = [protein]-C-terminal S-[(2E,6E)-farnesyl]-L-cysteine methyl ester + S-adenosyl-L-homocysteine</text>
        <dbReference type="Rhea" id="RHEA:21672"/>
        <dbReference type="Rhea" id="RHEA-COMP:12125"/>
        <dbReference type="Rhea" id="RHEA-COMP:12126"/>
        <dbReference type="ChEBI" id="CHEBI:57856"/>
        <dbReference type="ChEBI" id="CHEBI:59789"/>
        <dbReference type="ChEBI" id="CHEBI:90510"/>
        <dbReference type="ChEBI" id="CHEBI:90511"/>
        <dbReference type="EC" id="2.1.1.100"/>
    </reaction>
</comment>
<dbReference type="GO" id="GO:0004671">
    <property type="term" value="F:protein C-terminal S-isoprenylcysteine carboxyl O-methyltransferase activity"/>
    <property type="evidence" value="ECO:0007669"/>
    <property type="project" value="UniProtKB-EC"/>
</dbReference>
<accession>A0A815WUM0</accession>
<evidence type="ECO:0000256" key="4">
    <source>
        <dbReference type="ARBA" id="ARBA00023136"/>
    </source>
</evidence>
<evidence type="ECO:0000256" key="2">
    <source>
        <dbReference type="ARBA" id="ARBA00022692"/>
    </source>
</evidence>
<dbReference type="EC" id="2.1.1.100" evidence="5"/>
<feature type="transmembrane region" description="Helical" evidence="5">
    <location>
        <begin position="6"/>
        <end position="23"/>
    </location>
</feature>
<dbReference type="InterPro" id="IPR007269">
    <property type="entry name" value="ICMT_MeTrfase"/>
</dbReference>
<comment type="similarity">
    <text evidence="5">Belongs to the class VI-like SAM-binding methyltransferase superfamily. Isoprenylcysteine carboxyl methyltransferase family.</text>
</comment>
<dbReference type="AlphaFoldDB" id="A0A815WUM0"/>
<dbReference type="PANTHER" id="PTHR43847:SF1">
    <property type="entry name" value="BLL3993 PROTEIN"/>
    <property type="match status" value="1"/>
</dbReference>
<dbReference type="OrthoDB" id="422086at2759"/>
<dbReference type="EMBL" id="CAJNOJ010000127">
    <property type="protein sequence ID" value="CAF1165695.1"/>
    <property type="molecule type" value="Genomic_DNA"/>
</dbReference>
<keyword evidence="5" id="KW-0489">Methyltransferase</keyword>
<dbReference type="PANTHER" id="PTHR43847">
    <property type="entry name" value="BLL3993 PROTEIN"/>
    <property type="match status" value="1"/>
</dbReference>
<dbReference type="Proteomes" id="UP000663852">
    <property type="component" value="Unassembled WGS sequence"/>
</dbReference>
<dbReference type="InterPro" id="IPR052527">
    <property type="entry name" value="Metal_cation-efflux_comp"/>
</dbReference>
<keyword evidence="5" id="KW-0256">Endoplasmic reticulum</keyword>
<evidence type="ECO:0000313" key="7">
    <source>
        <dbReference type="EMBL" id="CAF1549081.1"/>
    </source>
</evidence>
<keyword evidence="3 5" id="KW-1133">Transmembrane helix</keyword>
<organism evidence="7 8">
    <name type="scientific">Adineta ricciae</name>
    <name type="common">Rotifer</name>
    <dbReference type="NCBI Taxonomy" id="249248"/>
    <lineage>
        <taxon>Eukaryota</taxon>
        <taxon>Metazoa</taxon>
        <taxon>Spiralia</taxon>
        <taxon>Gnathifera</taxon>
        <taxon>Rotifera</taxon>
        <taxon>Eurotatoria</taxon>
        <taxon>Bdelloidea</taxon>
        <taxon>Adinetida</taxon>
        <taxon>Adinetidae</taxon>
        <taxon>Adineta</taxon>
    </lineage>
</organism>
<dbReference type="Proteomes" id="UP000663828">
    <property type="component" value="Unassembled WGS sequence"/>
</dbReference>
<evidence type="ECO:0000256" key="3">
    <source>
        <dbReference type="ARBA" id="ARBA00022989"/>
    </source>
</evidence>
<comment type="subcellular location">
    <subcellularLocation>
        <location evidence="5">Endoplasmic reticulum membrane</location>
        <topology evidence="5">Multi-pass membrane protein</topology>
    </subcellularLocation>
    <subcellularLocation>
        <location evidence="1">Membrane</location>
        <topology evidence="1">Multi-pass membrane protein</topology>
    </subcellularLocation>
</comment>
<evidence type="ECO:0000313" key="6">
    <source>
        <dbReference type="EMBL" id="CAF1165695.1"/>
    </source>
</evidence>
<dbReference type="GO" id="GO:0005789">
    <property type="term" value="C:endoplasmic reticulum membrane"/>
    <property type="evidence" value="ECO:0007669"/>
    <property type="project" value="UniProtKB-SubCell"/>
</dbReference>
<evidence type="ECO:0000313" key="8">
    <source>
        <dbReference type="Proteomes" id="UP000663828"/>
    </source>
</evidence>
<feature type="transmembrane region" description="Helical" evidence="5">
    <location>
        <begin position="132"/>
        <end position="149"/>
    </location>
</feature>
<feature type="transmembrane region" description="Helical" evidence="5">
    <location>
        <begin position="76"/>
        <end position="97"/>
    </location>
</feature>
<keyword evidence="8" id="KW-1185">Reference proteome</keyword>
<keyword evidence="2 5" id="KW-0812">Transmembrane</keyword>
<dbReference type="Pfam" id="PF04140">
    <property type="entry name" value="ICMT"/>
    <property type="match status" value="1"/>
</dbReference>
<evidence type="ECO:0000256" key="5">
    <source>
        <dbReference type="RuleBase" id="RU362022"/>
    </source>
</evidence>
<proteinExistence type="inferred from homology"/>
<keyword evidence="5" id="KW-0808">Transferase</keyword>
<feature type="transmembrane region" description="Helical" evidence="5">
    <location>
        <begin position="44"/>
        <end position="64"/>
    </location>
</feature>
<keyword evidence="5" id="KW-0949">S-adenosyl-L-methionine</keyword>
<dbReference type="GO" id="GO:0032259">
    <property type="term" value="P:methylation"/>
    <property type="evidence" value="ECO:0007669"/>
    <property type="project" value="UniProtKB-KW"/>
</dbReference>
<comment type="caution">
    <text evidence="7">The sequence shown here is derived from an EMBL/GenBank/DDBJ whole genome shotgun (WGS) entry which is preliminary data.</text>
</comment>
<sequence>MAFDFDLILFLALGIPGFLLELFKQFSKISSGKTDPHSKSKDHGTFHFIWLIVICSMGASIHFVRLEYGLKIFSGTFSRCIVAFPISFTLIMTGHLIRRQAIQQLGEWFTMTVRVNDKQPLIQSGWYAKMRHPSYTGVLMVLIGLGLLINNWLGLFGIVIPPTLIFLYRIYIEEKELREHFGTTYAEYTQKVPAKLIPHLF</sequence>
<protein>
    <recommendedName>
        <fullName evidence="5">Protein-S-isoprenylcysteine O-methyltransferase</fullName>
        <ecNumber evidence="5">2.1.1.100</ecNumber>
    </recommendedName>
</protein>
<gene>
    <name evidence="6" type="ORF">EDS130_LOCUS23401</name>
    <name evidence="7" type="ORF">XAT740_LOCUS42748</name>
</gene>
<reference evidence="7" key="1">
    <citation type="submission" date="2021-02" db="EMBL/GenBank/DDBJ databases">
        <authorList>
            <person name="Nowell W R."/>
        </authorList>
    </citation>
    <scope>NUCLEOTIDE SEQUENCE</scope>
</reference>
<dbReference type="EMBL" id="CAJNOR010005166">
    <property type="protein sequence ID" value="CAF1549081.1"/>
    <property type="molecule type" value="Genomic_DNA"/>
</dbReference>
<dbReference type="Gene3D" id="1.20.120.1630">
    <property type="match status" value="1"/>
</dbReference>